<evidence type="ECO:0000259" key="1">
    <source>
        <dbReference type="Pfam" id="PF21762"/>
    </source>
</evidence>
<feature type="domain" description="Gfd2/YDR514C-like C-terminal" evidence="1">
    <location>
        <begin position="30"/>
        <end position="142"/>
    </location>
</feature>
<dbReference type="Gene3D" id="3.30.420.10">
    <property type="entry name" value="Ribonuclease H-like superfamily/Ribonuclease H"/>
    <property type="match status" value="1"/>
</dbReference>
<reference evidence="2 3" key="1">
    <citation type="submission" date="2023-01" db="EMBL/GenBank/DDBJ databases">
        <title>Analysis of 21 Apiospora genomes using comparative genomics revels a genus with tremendous synthesis potential of carbohydrate active enzymes and secondary metabolites.</title>
        <authorList>
            <person name="Sorensen T."/>
        </authorList>
    </citation>
    <scope>NUCLEOTIDE SEQUENCE [LARGE SCALE GENOMIC DNA]</scope>
    <source>
        <strain evidence="2 3">CBS 117206</strain>
    </source>
</reference>
<evidence type="ECO:0000313" key="3">
    <source>
        <dbReference type="Proteomes" id="UP001392437"/>
    </source>
</evidence>
<dbReference type="GO" id="GO:0003676">
    <property type="term" value="F:nucleic acid binding"/>
    <property type="evidence" value="ECO:0007669"/>
    <property type="project" value="InterPro"/>
</dbReference>
<dbReference type="PANTHER" id="PTHR28083">
    <property type="entry name" value="GOOD FOR FULL DBP5 ACTIVITY PROTEIN 2"/>
    <property type="match status" value="1"/>
</dbReference>
<dbReference type="InterPro" id="IPR012337">
    <property type="entry name" value="RNaseH-like_sf"/>
</dbReference>
<dbReference type="PANTHER" id="PTHR28083:SF1">
    <property type="entry name" value="GOOD FOR FULL DBP5 ACTIVITY PROTEIN 2"/>
    <property type="match status" value="1"/>
</dbReference>
<comment type="caution">
    <text evidence="2">The sequence shown here is derived from an EMBL/GenBank/DDBJ whole genome shotgun (WGS) entry which is preliminary data.</text>
</comment>
<dbReference type="EMBL" id="JAQQWP010000009">
    <property type="protein sequence ID" value="KAK8100028.1"/>
    <property type="molecule type" value="Genomic_DNA"/>
</dbReference>
<evidence type="ECO:0000313" key="2">
    <source>
        <dbReference type="EMBL" id="KAK8100028.1"/>
    </source>
</evidence>
<dbReference type="AlphaFoldDB" id="A0AAW0QFP0"/>
<dbReference type="Pfam" id="PF21762">
    <property type="entry name" value="DEDDh_C"/>
    <property type="match status" value="1"/>
</dbReference>
<dbReference type="SUPFAM" id="SSF53098">
    <property type="entry name" value="Ribonuclease H-like"/>
    <property type="match status" value="1"/>
</dbReference>
<keyword evidence="3" id="KW-1185">Reference proteome</keyword>
<sequence>MSSPKTLIRSESFKVRADDGEPADNSVCLSGVAATVRHAIEVVDDKSQDNRLRNVVIVGHSPQGDLTMLKNLGFDLDNSATRYRVLDTHCLANKILPKCIEPEKKVEWTLKGVMERLGCVFDYKSFHDGDNDAHHHLNVMVKLGFCAFDDNDQNQATQSQQTPEQANRDGLQEWYKVQFCNNL</sequence>
<gene>
    <name evidence="2" type="ORF">PG999_010402</name>
</gene>
<dbReference type="InterPro" id="IPR036397">
    <property type="entry name" value="RNaseH_sf"/>
</dbReference>
<dbReference type="InterPro" id="IPR040151">
    <property type="entry name" value="Gfd2/YDR514C-like"/>
</dbReference>
<dbReference type="Proteomes" id="UP001392437">
    <property type="component" value="Unassembled WGS sequence"/>
</dbReference>
<protein>
    <recommendedName>
        <fullName evidence="1">Gfd2/YDR514C-like C-terminal domain-containing protein</fullName>
    </recommendedName>
</protein>
<name>A0AAW0QFP0_9PEZI</name>
<accession>A0AAW0QFP0</accession>
<dbReference type="InterPro" id="IPR048519">
    <property type="entry name" value="Gfd2/YDR514C-like_C"/>
</dbReference>
<proteinExistence type="predicted"/>
<organism evidence="2 3">
    <name type="scientific">Apiospora kogelbergensis</name>
    <dbReference type="NCBI Taxonomy" id="1337665"/>
    <lineage>
        <taxon>Eukaryota</taxon>
        <taxon>Fungi</taxon>
        <taxon>Dikarya</taxon>
        <taxon>Ascomycota</taxon>
        <taxon>Pezizomycotina</taxon>
        <taxon>Sordariomycetes</taxon>
        <taxon>Xylariomycetidae</taxon>
        <taxon>Amphisphaeriales</taxon>
        <taxon>Apiosporaceae</taxon>
        <taxon>Apiospora</taxon>
    </lineage>
</organism>